<feature type="transmembrane region" description="Helical" evidence="7">
    <location>
        <begin position="88"/>
        <end position="103"/>
    </location>
</feature>
<dbReference type="CDD" id="cd04590">
    <property type="entry name" value="CBS_pair_CorC_HlyC_assoc"/>
    <property type="match status" value="1"/>
</dbReference>
<dbReference type="InterPro" id="IPR044751">
    <property type="entry name" value="Ion_transp-like_CBS"/>
</dbReference>
<dbReference type="Pfam" id="PF03471">
    <property type="entry name" value="CorC_HlyC"/>
    <property type="match status" value="1"/>
</dbReference>
<gene>
    <name evidence="9" type="ORF">CEG18_03640</name>
</gene>
<dbReference type="SUPFAM" id="SSF54631">
    <property type="entry name" value="CBS-domain pair"/>
    <property type="match status" value="1"/>
</dbReference>
<evidence type="ECO:0000256" key="3">
    <source>
        <dbReference type="ARBA" id="ARBA00022475"/>
    </source>
</evidence>
<protein>
    <recommendedName>
        <fullName evidence="8">CBS domain-containing protein</fullName>
    </recommendedName>
</protein>
<dbReference type="InterPro" id="IPR000644">
    <property type="entry name" value="CBS_dom"/>
</dbReference>
<evidence type="ECO:0000256" key="5">
    <source>
        <dbReference type="ARBA" id="ARBA00023122"/>
    </source>
</evidence>
<feature type="transmembrane region" description="Helical" evidence="7">
    <location>
        <begin position="154"/>
        <end position="172"/>
    </location>
</feature>
<feature type="domain" description="CBS" evidence="8">
    <location>
        <begin position="372"/>
        <end position="429"/>
    </location>
</feature>
<sequence length="516" mass="56567">MEWLMDPTAWLGLLTLILLELVLGIDNLVFIAILADKLPPHLRDRARLIGLSLALLMRLGLLASISWLVTLTEPLIEVLGKTFSGRDLIMLFGGLFLLFKATLELHERLEGRVHTSNGKRVYAAFWPVVAQIVVLDAVFSLDAVITAVGMVEQLEVMMIAVIFSIGLMMVASKPLTRFVNEHPTVIMLCLGFLLMIGFSLTAEGLGFHIPKGYLYAAIGFSLLIEMANQLVRWKRQKSQRGQRGLRQRTAHAVLRLMGGKVDADEVGEEIADLVGPDDGGDAPFDRRERVMISGVLGLAERPVKAVMIDRQRVHRVDVADSPENICRALLESPYSRLLVIREGNIDEPLGYVHKKELFSALLQGRELDILPLLREPLSLPDSSSVLGALEQMREASTHLAFVVNEFGGFEGMLSMTDVLEAIAGELPDASEVSGTDIEAEAGAYRVDGAVTLSALAERVGFHARPTAEYQTLGGLALKHLGRLPAKGDTLELGGWRLEVTDVSERRIGRVLLTPPA</sequence>
<dbReference type="STRING" id="46680.GCA_000807755_04991"/>
<dbReference type="GO" id="GO:0005886">
    <property type="term" value="C:plasma membrane"/>
    <property type="evidence" value="ECO:0007669"/>
    <property type="project" value="UniProtKB-SubCell"/>
</dbReference>
<dbReference type="InterPro" id="IPR036318">
    <property type="entry name" value="FAD-bd_PCMH-like_sf"/>
</dbReference>
<comment type="subcellular location">
    <subcellularLocation>
        <location evidence="1">Cell membrane</location>
        <topology evidence="1">Multi-pass membrane protein</topology>
    </subcellularLocation>
</comment>
<evidence type="ECO:0000256" key="1">
    <source>
        <dbReference type="ARBA" id="ARBA00004651"/>
    </source>
</evidence>
<dbReference type="Gene3D" id="3.30.465.10">
    <property type="match status" value="1"/>
</dbReference>
<dbReference type="EMBL" id="NJBA01000001">
    <property type="protein sequence ID" value="OWP52945.1"/>
    <property type="molecule type" value="Genomic_DNA"/>
</dbReference>
<dbReference type="InterPro" id="IPR005170">
    <property type="entry name" value="Transptr-assoc_dom"/>
</dbReference>
<accession>A0A246FF61</accession>
<evidence type="ECO:0000259" key="8">
    <source>
        <dbReference type="PROSITE" id="PS51371"/>
    </source>
</evidence>
<evidence type="ECO:0000256" key="2">
    <source>
        <dbReference type="ARBA" id="ARBA00006337"/>
    </source>
</evidence>
<dbReference type="PANTHER" id="PTHR22777">
    <property type="entry name" value="HEMOLYSIN-RELATED"/>
    <property type="match status" value="1"/>
</dbReference>
<keyword evidence="4" id="KW-0677">Repeat</keyword>
<evidence type="ECO:0000256" key="4">
    <source>
        <dbReference type="ARBA" id="ARBA00022737"/>
    </source>
</evidence>
<keyword evidence="5 6" id="KW-0129">CBS domain</keyword>
<feature type="transmembrane region" description="Helical" evidence="7">
    <location>
        <begin position="46"/>
        <end position="68"/>
    </location>
</feature>
<feature type="transmembrane region" description="Helical" evidence="7">
    <location>
        <begin position="124"/>
        <end position="148"/>
    </location>
</feature>
<dbReference type="SMART" id="SM01091">
    <property type="entry name" value="CorC_HlyC"/>
    <property type="match status" value="1"/>
</dbReference>
<keyword evidence="7" id="KW-0812">Transmembrane</keyword>
<feature type="transmembrane region" description="Helical" evidence="7">
    <location>
        <begin position="184"/>
        <end position="207"/>
    </location>
</feature>
<dbReference type="GO" id="GO:0050660">
    <property type="term" value="F:flavin adenine dinucleotide binding"/>
    <property type="evidence" value="ECO:0007669"/>
    <property type="project" value="InterPro"/>
</dbReference>
<reference evidence="9 10" key="1">
    <citation type="submission" date="2017-06" db="EMBL/GenBank/DDBJ databases">
        <title>Draft genome of Pseudomonas nitroreducens DF05.</title>
        <authorList>
            <person name="Iyer R."/>
        </authorList>
    </citation>
    <scope>NUCLEOTIDE SEQUENCE [LARGE SCALE GENOMIC DNA]</scope>
    <source>
        <strain evidence="9 10">DF05</strain>
    </source>
</reference>
<feature type="transmembrane region" description="Helical" evidence="7">
    <location>
        <begin position="12"/>
        <end position="34"/>
    </location>
</feature>
<evidence type="ECO:0000256" key="7">
    <source>
        <dbReference type="SAM" id="Phobius"/>
    </source>
</evidence>
<dbReference type="SUPFAM" id="SSF56176">
    <property type="entry name" value="FAD-binding/transporter-associated domain-like"/>
    <property type="match status" value="1"/>
</dbReference>
<dbReference type="InterPro" id="IPR046342">
    <property type="entry name" value="CBS_dom_sf"/>
</dbReference>
<proteinExistence type="inferred from homology"/>
<comment type="similarity">
    <text evidence="2">Belongs to the UPF0053 family.</text>
</comment>
<keyword evidence="7" id="KW-0472">Membrane</keyword>
<organism evidence="9 10">
    <name type="scientific">Pseudomonas nitroreducens</name>
    <dbReference type="NCBI Taxonomy" id="46680"/>
    <lineage>
        <taxon>Bacteria</taxon>
        <taxon>Pseudomonadati</taxon>
        <taxon>Pseudomonadota</taxon>
        <taxon>Gammaproteobacteria</taxon>
        <taxon>Pseudomonadales</taxon>
        <taxon>Pseudomonadaceae</taxon>
        <taxon>Pseudomonas</taxon>
    </lineage>
</organism>
<feature type="transmembrane region" description="Helical" evidence="7">
    <location>
        <begin position="213"/>
        <end position="231"/>
    </location>
</feature>
<dbReference type="InterPro" id="IPR005496">
    <property type="entry name" value="Integral_membrane_TerC"/>
</dbReference>
<evidence type="ECO:0000313" key="10">
    <source>
        <dbReference type="Proteomes" id="UP000198145"/>
    </source>
</evidence>
<evidence type="ECO:0000313" key="9">
    <source>
        <dbReference type="EMBL" id="OWP52945.1"/>
    </source>
</evidence>
<dbReference type="Pfam" id="PF03741">
    <property type="entry name" value="TerC"/>
    <property type="match status" value="1"/>
</dbReference>
<feature type="domain" description="CBS" evidence="8">
    <location>
        <begin position="307"/>
        <end position="367"/>
    </location>
</feature>
<name>A0A246FF61_PSENT</name>
<comment type="caution">
    <text evidence="9">The sequence shown here is derived from an EMBL/GenBank/DDBJ whole genome shotgun (WGS) entry which is preliminary data.</text>
</comment>
<dbReference type="Proteomes" id="UP000198145">
    <property type="component" value="Unassembled WGS sequence"/>
</dbReference>
<dbReference type="eggNOG" id="COG1253">
    <property type="taxonomic scope" value="Bacteria"/>
</dbReference>
<dbReference type="Pfam" id="PF00571">
    <property type="entry name" value="CBS"/>
    <property type="match status" value="1"/>
</dbReference>
<dbReference type="InterPro" id="IPR016169">
    <property type="entry name" value="FAD-bd_PCMH_sub2"/>
</dbReference>
<dbReference type="AlphaFoldDB" id="A0A246FF61"/>
<dbReference type="PROSITE" id="PS51371">
    <property type="entry name" value="CBS"/>
    <property type="match status" value="2"/>
</dbReference>
<dbReference type="Gene3D" id="3.10.580.10">
    <property type="entry name" value="CBS-domain"/>
    <property type="match status" value="1"/>
</dbReference>
<dbReference type="RefSeq" id="WP_088416328.1">
    <property type="nucleotide sequence ID" value="NZ_NJBA01000001.1"/>
</dbReference>
<evidence type="ECO:0000256" key="6">
    <source>
        <dbReference type="PROSITE-ProRule" id="PRU00703"/>
    </source>
</evidence>
<keyword evidence="7" id="KW-1133">Transmembrane helix</keyword>
<keyword evidence="3" id="KW-1003">Cell membrane</keyword>
<dbReference type="PANTHER" id="PTHR22777:SF30">
    <property type="entry name" value="UPF0053 PROTEIN YEGH"/>
    <property type="match status" value="1"/>
</dbReference>